<dbReference type="Proteomes" id="UP000035880">
    <property type="component" value="Chromosome 3L"/>
</dbReference>
<dbReference type="FunFam" id="2.60.40.10:FF:001818">
    <property type="entry name" value="Tyrosine-protein phosphatase 69D"/>
    <property type="match status" value="1"/>
</dbReference>
<dbReference type="EMBL" id="CM002912">
    <property type="protein sequence ID" value="KMY99272.1"/>
    <property type="molecule type" value="Genomic_DNA"/>
</dbReference>
<feature type="domain" description="Tyrosine specific protein phosphatases" evidence="14">
    <location>
        <begin position="1076"/>
        <end position="1147"/>
    </location>
</feature>
<feature type="domain" description="Tyrosine-protein phosphatase" evidence="13">
    <location>
        <begin position="1187"/>
        <end position="1450"/>
    </location>
</feature>
<dbReference type="SMART" id="SM00060">
    <property type="entry name" value="FN3"/>
    <property type="match status" value="3"/>
</dbReference>
<dbReference type="SMART" id="SM00408">
    <property type="entry name" value="IGc2"/>
    <property type="match status" value="2"/>
</dbReference>
<evidence type="ECO:0000256" key="4">
    <source>
        <dbReference type="ARBA" id="ARBA00022729"/>
    </source>
</evidence>
<dbReference type="InterPro" id="IPR013783">
    <property type="entry name" value="Ig-like_fold"/>
</dbReference>
<dbReference type="Bgee" id="FBgn0186081">
    <property type="expression patterns" value="Expressed in embryo and 3 other cell types or tissues"/>
</dbReference>
<keyword evidence="4 12" id="KW-0732">Signal</keyword>
<dbReference type="Pfam" id="PF00041">
    <property type="entry name" value="fn3"/>
    <property type="match status" value="2"/>
</dbReference>
<dbReference type="InterPro" id="IPR003961">
    <property type="entry name" value="FN3_dom"/>
</dbReference>
<proteinExistence type="predicted"/>
<feature type="domain" description="Ig-like" evidence="15">
    <location>
        <begin position="131"/>
        <end position="230"/>
    </location>
</feature>
<dbReference type="PROSITE" id="PS50056">
    <property type="entry name" value="TYR_PHOSPHATASE_2"/>
    <property type="match status" value="2"/>
</dbReference>
<dbReference type="EC" id="3.1.3.48" evidence="2"/>
<dbReference type="PROSITE" id="PS50853">
    <property type="entry name" value="FN3"/>
    <property type="match status" value="3"/>
</dbReference>
<dbReference type="FunFam" id="2.60.40.10:FF:002129">
    <property type="entry name" value="Tyrosine-protein phosphatase 69D"/>
    <property type="match status" value="1"/>
</dbReference>
<evidence type="ECO:0000256" key="3">
    <source>
        <dbReference type="ARBA" id="ARBA00022692"/>
    </source>
</evidence>
<dbReference type="GO" id="GO:0097155">
    <property type="term" value="P:fasciculation of sensory neuron axon"/>
    <property type="evidence" value="ECO:0007669"/>
    <property type="project" value="EnsemblMetazoa"/>
</dbReference>
<evidence type="ECO:0000256" key="11">
    <source>
        <dbReference type="ARBA" id="ARBA00051722"/>
    </source>
</evidence>
<dbReference type="PANTHER" id="PTHR19134">
    <property type="entry name" value="RECEPTOR-TYPE TYROSINE-PROTEIN PHOSPHATASE"/>
    <property type="match status" value="1"/>
</dbReference>
<evidence type="ECO:0000259" key="13">
    <source>
        <dbReference type="PROSITE" id="PS50055"/>
    </source>
</evidence>
<dbReference type="InterPro" id="IPR036116">
    <property type="entry name" value="FN3_sf"/>
</dbReference>
<dbReference type="PROSITE" id="PS00383">
    <property type="entry name" value="TYR_PHOSPHATASE_1"/>
    <property type="match status" value="2"/>
</dbReference>
<dbReference type="GO" id="GO:0016201">
    <property type="term" value="P:synaptic target inhibition"/>
    <property type="evidence" value="ECO:0007669"/>
    <property type="project" value="EnsemblMetazoa"/>
</dbReference>
<comment type="catalytic activity">
    <reaction evidence="11">
        <text>O-phospho-L-tyrosyl-[protein] + H2O = L-tyrosyl-[protein] + phosphate</text>
        <dbReference type="Rhea" id="RHEA:10684"/>
        <dbReference type="Rhea" id="RHEA-COMP:10136"/>
        <dbReference type="Rhea" id="RHEA-COMP:20101"/>
        <dbReference type="ChEBI" id="CHEBI:15377"/>
        <dbReference type="ChEBI" id="CHEBI:43474"/>
        <dbReference type="ChEBI" id="CHEBI:46858"/>
        <dbReference type="ChEBI" id="CHEBI:61978"/>
        <dbReference type="EC" id="3.1.3.48"/>
    </reaction>
</comment>
<keyword evidence="7" id="KW-1133">Transmembrane helix</keyword>
<dbReference type="FunFam" id="3.90.190.10:FF:000092">
    <property type="entry name" value="Tyrosine-protein phosphatase 69D"/>
    <property type="match status" value="1"/>
</dbReference>
<dbReference type="InterPro" id="IPR007110">
    <property type="entry name" value="Ig-like_dom"/>
</dbReference>
<evidence type="ECO:0000256" key="12">
    <source>
        <dbReference type="SAM" id="SignalP"/>
    </source>
</evidence>
<keyword evidence="9" id="KW-1015">Disulfide bond</keyword>
<evidence type="ECO:0000259" key="15">
    <source>
        <dbReference type="PROSITE" id="PS50835"/>
    </source>
</evidence>
<evidence type="ECO:0000256" key="5">
    <source>
        <dbReference type="ARBA" id="ARBA00022801"/>
    </source>
</evidence>
<dbReference type="GO" id="GO:0008045">
    <property type="term" value="P:motor neuron axon guidance"/>
    <property type="evidence" value="ECO:0007669"/>
    <property type="project" value="EnsemblMetazoa"/>
</dbReference>
<dbReference type="SMART" id="SM00404">
    <property type="entry name" value="PTPc_motif"/>
    <property type="match status" value="2"/>
</dbReference>
<name>A0A0J9RUH2_DROSI</name>
<dbReference type="SUPFAM" id="SSF48726">
    <property type="entry name" value="Immunoglobulin"/>
    <property type="match status" value="2"/>
</dbReference>
<dbReference type="InterPro" id="IPR000242">
    <property type="entry name" value="PTP_cat"/>
</dbReference>
<reference evidence="17" key="1">
    <citation type="journal article" date="2013" name="Genome Res.">
        <title>A second-generation assembly of the Drosophila simulans genome provides new insights into patterns of lineage-specific divergence.</title>
        <authorList>
            <person name="Hu T.T."/>
            <person name="Eisen M.B."/>
            <person name="Thornton K.R."/>
            <person name="Andolfatto P."/>
        </authorList>
    </citation>
    <scope>NUCLEOTIDE SEQUENCE [LARGE SCALE GENOMIC DNA]</scope>
    <source>
        <strain evidence="17">W501</strain>
    </source>
</reference>
<feature type="signal peptide" evidence="12">
    <location>
        <begin position="1"/>
        <end position="28"/>
    </location>
</feature>
<dbReference type="GO" id="GO:0009986">
    <property type="term" value="C:cell surface"/>
    <property type="evidence" value="ECO:0007669"/>
    <property type="project" value="EnsemblMetazoa"/>
</dbReference>
<dbReference type="FunFam" id="3.90.190.10:FF:000096">
    <property type="entry name" value="Tyrosine-protein phosphatase 69D"/>
    <property type="match status" value="1"/>
</dbReference>
<evidence type="ECO:0000313" key="17">
    <source>
        <dbReference type="EMBL" id="KMY99272.1"/>
    </source>
</evidence>
<dbReference type="InterPro" id="IPR036179">
    <property type="entry name" value="Ig-like_dom_sf"/>
</dbReference>
<feature type="domain" description="Fibronectin type-III" evidence="16">
    <location>
        <begin position="237"/>
        <end position="332"/>
    </location>
</feature>
<dbReference type="SMART" id="SM00194">
    <property type="entry name" value="PTPc"/>
    <property type="match status" value="2"/>
</dbReference>
<evidence type="ECO:0000256" key="9">
    <source>
        <dbReference type="ARBA" id="ARBA00023157"/>
    </source>
</evidence>
<dbReference type="InterPro" id="IPR016130">
    <property type="entry name" value="Tyr_Pase_AS"/>
</dbReference>
<feature type="domain" description="Tyrosine specific protein phosphatases" evidence="14">
    <location>
        <begin position="1362"/>
        <end position="1441"/>
    </location>
</feature>
<keyword evidence="8" id="KW-0472">Membrane</keyword>
<evidence type="ECO:0000256" key="10">
    <source>
        <dbReference type="ARBA" id="ARBA00023319"/>
    </source>
</evidence>
<evidence type="ECO:0000256" key="1">
    <source>
        <dbReference type="ARBA" id="ARBA00004167"/>
    </source>
</evidence>
<dbReference type="GO" id="GO:0030424">
    <property type="term" value="C:axon"/>
    <property type="evidence" value="ECO:0007669"/>
    <property type="project" value="EnsemblMetazoa"/>
</dbReference>
<dbReference type="InterPro" id="IPR029021">
    <property type="entry name" value="Prot-tyrosine_phosphatase-like"/>
</dbReference>
<evidence type="ECO:0000259" key="16">
    <source>
        <dbReference type="PROSITE" id="PS50853"/>
    </source>
</evidence>
<dbReference type="GO" id="GO:0005001">
    <property type="term" value="F:transmembrane receptor protein tyrosine phosphatase activity"/>
    <property type="evidence" value="ECO:0007669"/>
    <property type="project" value="EnsemblMetazoa"/>
</dbReference>
<dbReference type="Pfam" id="PF00102">
    <property type="entry name" value="Y_phosphatase"/>
    <property type="match status" value="2"/>
</dbReference>
<reference evidence="17" key="2">
    <citation type="submission" date="2014-06" db="EMBL/GenBank/DDBJ databases">
        <authorList>
            <person name="Hu T."/>
            <person name="Eisen M.B."/>
            <person name="Thornton K.R."/>
            <person name="Andolfatto P."/>
        </authorList>
    </citation>
    <scope>NUCLEOTIDE SEQUENCE</scope>
    <source>
        <strain evidence="17">W501</strain>
    </source>
</reference>
<dbReference type="CDD" id="cd00047">
    <property type="entry name" value="PTPc"/>
    <property type="match status" value="2"/>
</dbReference>
<reference evidence="17" key="3">
    <citation type="submission" date="2015-04" db="EMBL/GenBank/DDBJ databases">
        <authorList>
            <consortium name="FlyBase"/>
        </authorList>
    </citation>
    <scope>NUCLEOTIDE SEQUENCE</scope>
    <source>
        <strain evidence="17">W501</strain>
    </source>
</reference>
<accession>A0A0J9RUH2</accession>
<feature type="domain" description="Fibronectin type-III" evidence="16">
    <location>
        <begin position="334"/>
        <end position="435"/>
    </location>
</feature>
<evidence type="ECO:0000256" key="6">
    <source>
        <dbReference type="ARBA" id="ARBA00022912"/>
    </source>
</evidence>
<keyword evidence="6" id="KW-0904">Protein phosphatase</keyword>
<sequence>MALLYRRMSMLLNIILAYIFLCAICVQGSMKQEWAEIGKNVSLECASENEPVAWKLGNQTINKNNTRYKIRTEPLKSNDDGSENSDSQDFIKYKNVLTLLDVNIKDSGNYTCTAQTGQNHSTEFQVRPYLPSKVLQSTPDRIKRKIKQDVMLYCLIEMYPQNETTNRNLKWLKDGSQFEFLDTFSSISKLNDTHLNFTLEFTEVYKKENGTYKCTVFDDTGLEITSKEITLFVMEVPQVSIDFAKAVGANKIYLNWTVNDGNDPIQKFFITLQEAGTPTFTYHKDFINGSHTSYILDHFKPNTTYFLRIVGKNSIGNGQPTQYPQGITTLSYDPIFIPKVETTGSTASTITIGWNPPPPDLIDYIQYYELIVSESGEVPKVIEEAIYQQNSRNLPYMFDKLKTATDYEFRVRACSDLTKTCGPWSENVNGTTMDGVATKPTNLSIQCHHDNVTRGNSIAINWDVPKTPNGKVVSYLIHLLGNPMSTVDREMWGPKIRRIDEPHHKTLYESVSPNTNYTVTVSAITRHKKNGEPATGSCLMPVSTPDAIGRTMWSKVNMDSKYVLKLYLPKISERNGPICCYRLYLVRINNDNKELPDPEKLNIATYQEVHSDNVTRSSAYIAEMISSKYFRPEIFLGDEKRFSENNDIIRDNDEICRKCLEGTPFLRKPEIIHIPPLGSLSNTDSELPILSEKDNLIKGANLTEHALKILESKLRDKRNAVTSDENPILSAVNPNVPLHDSSRDVFDGEIDINSNYTGFLEIIVRDRNNALMAYSKYFDIITPATEAEPIQSLNNMDYYLSIGVKAGAVLLGVILVFIVLWVFHHKKTKNELQGEDTLTLRDSLSRALFGRRNHNHSHFITSGNHKGFDAGPIHRLDLENAYKNRHKDTDYGFLREYEMLPNRFSDRTTKNSDLKENACKNRYPDIKAYDQTRVKLAVINGLQTADYINANFVIGYKERKKFICAQGPMESTIDDFWRMIWEQHLEIIVMLTNLEEYNKAKCAKYWPEKVFDTKQFGDILVKFAQERKTGDYIERTLNVSKNKANVGEEEDRRQITQYHYLTWKDFMAPEHPHGIIKFIRQINSVYSLQRGPILVHCSAGVGRTGTLVALDSLIQQLEEEDSVSIYNTVCDLRHQRNFLVQSLKQYIFLYRALLDTGTFGNTDICIDTMASAIESLKRKPNEGKCKLEMEFEKLLATADEISKSCSVGENEENNMKNRSQEIIPYDRNRVILTPLPMRENSTYINASFIEGYDNSETFIIAQDPLENTIGDFWRMISEQSVTTLVMISEIGDGPRKCPRYWADDEVQYDHILVKYVHSESCPYYTRREFYVTNCKIDDTLKVTQFQYNGWPTVDGEVPEVCRGIIELVDQAYNHYKNNKNSGCRSPLTVHCSLGTDRSSIFVAMCILVQHLRLEKCVDICATTRKLRSQRTGLINSYAQYEFLHRAIINYSDLHHIAESTLD</sequence>
<keyword evidence="10" id="KW-0393">Immunoglobulin domain</keyword>
<dbReference type="PROSITE" id="PS50835">
    <property type="entry name" value="IG_LIKE"/>
    <property type="match status" value="2"/>
</dbReference>
<dbReference type="InterPro" id="IPR003599">
    <property type="entry name" value="Ig_sub"/>
</dbReference>
<dbReference type="Gene3D" id="2.60.40.10">
    <property type="entry name" value="Immunoglobulins"/>
    <property type="match status" value="5"/>
</dbReference>
<keyword evidence="3" id="KW-0812">Transmembrane</keyword>
<feature type="domain" description="Ig-like" evidence="15">
    <location>
        <begin position="38"/>
        <end position="125"/>
    </location>
</feature>
<dbReference type="KEGG" id="dsi:Dsimw501_GD14398"/>
<dbReference type="OrthoDB" id="6058203at2759"/>
<dbReference type="PANTHER" id="PTHR19134:SF495">
    <property type="entry name" value="TYROSINE-PROTEIN PHOSPHATASE 69D"/>
    <property type="match status" value="1"/>
</dbReference>
<evidence type="ECO:0000256" key="8">
    <source>
        <dbReference type="ARBA" id="ARBA00023136"/>
    </source>
</evidence>
<feature type="domain" description="Tyrosine-protein phosphatase" evidence="13">
    <location>
        <begin position="893"/>
        <end position="1156"/>
    </location>
</feature>
<keyword evidence="5 17" id="KW-0378">Hydrolase</keyword>
<dbReference type="InterPro" id="IPR050348">
    <property type="entry name" value="Protein-Tyr_Phosphatase"/>
</dbReference>
<dbReference type="SMART" id="SM00409">
    <property type="entry name" value="IG"/>
    <property type="match status" value="2"/>
</dbReference>
<feature type="domain" description="Fibronectin type-III" evidence="16">
    <location>
        <begin position="439"/>
        <end position="547"/>
    </location>
</feature>
<dbReference type="InterPro" id="IPR000387">
    <property type="entry name" value="Tyr_Pase_dom"/>
</dbReference>
<dbReference type="SUPFAM" id="SSF52799">
    <property type="entry name" value="(Phosphotyrosine protein) phosphatases II"/>
    <property type="match status" value="2"/>
</dbReference>
<evidence type="ECO:0000259" key="14">
    <source>
        <dbReference type="PROSITE" id="PS50056"/>
    </source>
</evidence>
<feature type="chain" id="PRO_5005321910" description="protein-tyrosine-phosphatase" evidence="12">
    <location>
        <begin position="29"/>
        <end position="1462"/>
    </location>
</feature>
<dbReference type="PRINTS" id="PR00700">
    <property type="entry name" value="PRTYPHPHTASE"/>
</dbReference>
<comment type="subcellular location">
    <subcellularLocation>
        <location evidence="1">Membrane</location>
        <topology evidence="1">Single-pass membrane protein</topology>
    </subcellularLocation>
</comment>
<protein>
    <recommendedName>
        <fullName evidence="2">protein-tyrosine-phosphatase</fullName>
        <ecNumber evidence="2">3.1.3.48</ecNumber>
    </recommendedName>
</protein>
<evidence type="ECO:0000256" key="2">
    <source>
        <dbReference type="ARBA" id="ARBA00013064"/>
    </source>
</evidence>
<dbReference type="PROSITE" id="PS50055">
    <property type="entry name" value="TYR_PHOSPHATASE_PTP"/>
    <property type="match status" value="2"/>
</dbReference>
<organism evidence="17">
    <name type="scientific">Drosophila simulans</name>
    <name type="common">Fruit fly</name>
    <dbReference type="NCBI Taxonomy" id="7240"/>
    <lineage>
        <taxon>Eukaryota</taxon>
        <taxon>Metazoa</taxon>
        <taxon>Ecdysozoa</taxon>
        <taxon>Arthropoda</taxon>
        <taxon>Hexapoda</taxon>
        <taxon>Insecta</taxon>
        <taxon>Pterygota</taxon>
        <taxon>Neoptera</taxon>
        <taxon>Endopterygota</taxon>
        <taxon>Diptera</taxon>
        <taxon>Brachycera</taxon>
        <taxon>Muscomorpha</taxon>
        <taxon>Ephydroidea</taxon>
        <taxon>Drosophilidae</taxon>
        <taxon>Drosophila</taxon>
        <taxon>Sophophora</taxon>
    </lineage>
</organism>
<dbReference type="CDD" id="cd00096">
    <property type="entry name" value="Ig"/>
    <property type="match status" value="1"/>
</dbReference>
<dbReference type="CDD" id="cd00063">
    <property type="entry name" value="FN3"/>
    <property type="match status" value="3"/>
</dbReference>
<dbReference type="GO" id="GO:0048813">
    <property type="term" value="P:dendrite morphogenesis"/>
    <property type="evidence" value="ECO:0007669"/>
    <property type="project" value="EnsemblMetazoa"/>
</dbReference>
<dbReference type="SUPFAM" id="SSF49265">
    <property type="entry name" value="Fibronectin type III"/>
    <property type="match status" value="2"/>
</dbReference>
<dbReference type="Gene3D" id="3.90.190.10">
    <property type="entry name" value="Protein tyrosine phosphatase superfamily"/>
    <property type="match status" value="2"/>
</dbReference>
<dbReference type="GO" id="GO:0007415">
    <property type="term" value="P:defasciculation of motor neuron axon"/>
    <property type="evidence" value="ECO:0007669"/>
    <property type="project" value="EnsemblMetazoa"/>
</dbReference>
<dbReference type="InterPro" id="IPR003598">
    <property type="entry name" value="Ig_sub2"/>
</dbReference>
<dbReference type="GO" id="GO:0016020">
    <property type="term" value="C:membrane"/>
    <property type="evidence" value="ECO:0007669"/>
    <property type="project" value="UniProtKB-SubCell"/>
</dbReference>
<dbReference type="InterPro" id="IPR003595">
    <property type="entry name" value="Tyr_Pase_cat"/>
</dbReference>
<gene>
    <name evidence="17" type="primary">Dsim\GD14398</name>
    <name evidence="17" type="ORF">Dsimw501_GD14398</name>
</gene>
<evidence type="ECO:0000256" key="7">
    <source>
        <dbReference type="ARBA" id="ARBA00022989"/>
    </source>
</evidence>